<dbReference type="InterPro" id="IPR012338">
    <property type="entry name" value="Beta-lactam/transpept-like"/>
</dbReference>
<organism evidence="3 4">
    <name type="scientific">Krasilnikoviella flava</name>
    <dbReference type="NCBI Taxonomy" id="526729"/>
    <lineage>
        <taxon>Bacteria</taxon>
        <taxon>Bacillati</taxon>
        <taxon>Actinomycetota</taxon>
        <taxon>Actinomycetes</taxon>
        <taxon>Micrococcales</taxon>
        <taxon>Promicromonosporaceae</taxon>
        <taxon>Krasilnikoviella</taxon>
    </lineage>
</organism>
<dbReference type="PANTHER" id="PTHR43283">
    <property type="entry name" value="BETA-LACTAMASE-RELATED"/>
    <property type="match status" value="1"/>
</dbReference>
<dbReference type="GO" id="GO:0016787">
    <property type="term" value="F:hydrolase activity"/>
    <property type="evidence" value="ECO:0007669"/>
    <property type="project" value="UniProtKB-KW"/>
</dbReference>
<dbReference type="Pfam" id="PF20773">
    <property type="entry name" value="InhA-like_MAM"/>
    <property type="match status" value="1"/>
</dbReference>
<keyword evidence="4" id="KW-1185">Reference proteome</keyword>
<evidence type="ECO:0000313" key="4">
    <source>
        <dbReference type="Proteomes" id="UP000189777"/>
    </source>
</evidence>
<feature type="domain" description="Beta-lactamase-related" evidence="2">
    <location>
        <begin position="93"/>
        <end position="413"/>
    </location>
</feature>
<dbReference type="InterPro" id="IPR001466">
    <property type="entry name" value="Beta-lactam-related"/>
</dbReference>
<name>A0A1T5L3Y2_9MICO</name>
<dbReference type="Pfam" id="PF00144">
    <property type="entry name" value="Beta-lactamase"/>
    <property type="match status" value="1"/>
</dbReference>
<keyword evidence="1" id="KW-0378">Hydrolase</keyword>
<evidence type="ECO:0000259" key="2">
    <source>
        <dbReference type="Pfam" id="PF00144"/>
    </source>
</evidence>
<dbReference type="RefSeq" id="WP_079575084.1">
    <property type="nucleotide sequence ID" value="NZ_FUZQ01000005.1"/>
</dbReference>
<gene>
    <name evidence="3" type="ORF">SAMN04324258_2770</name>
</gene>
<dbReference type="OrthoDB" id="9809635at2"/>
<dbReference type="Proteomes" id="UP000189777">
    <property type="component" value="Unassembled WGS sequence"/>
</dbReference>
<protein>
    <submittedName>
        <fullName evidence="3">CubicO group peptidase, beta-lactamase class C family</fullName>
    </submittedName>
</protein>
<proteinExistence type="predicted"/>
<dbReference type="PANTHER" id="PTHR43283:SF11">
    <property type="entry name" value="BETA-LACTAMASE-RELATED DOMAIN-CONTAINING PROTEIN"/>
    <property type="match status" value="1"/>
</dbReference>
<dbReference type="SUPFAM" id="SSF56601">
    <property type="entry name" value="beta-lactamase/transpeptidase-like"/>
    <property type="match status" value="1"/>
</dbReference>
<evidence type="ECO:0000313" key="3">
    <source>
        <dbReference type="EMBL" id="SKC70633.1"/>
    </source>
</evidence>
<dbReference type="AlphaFoldDB" id="A0A1T5L3Y2"/>
<dbReference type="InterPro" id="IPR050789">
    <property type="entry name" value="Diverse_Enzym_Activities"/>
</dbReference>
<sequence>MNARVRPTPRGRGLLTAGLAAVLAAGLVAVPLVHATSATAEGGPAVRFMPPSTTLGLAEPSDLGLDPGPIEAAVAQVRSHETPVPGAAYPMYPGAVGLLGYRGKVVATDASGWAVAYGDAGVALPEDQRVPMREDTIFDLASVTKLFTSIAVVQLVEEGRVGLDQPVATYLPEFAAGGKEQVTVRQLLTHTSGFVAWLPLWSRYPDPESRIAAVMAQPLDAPPGTRYLYSDLNLISLGVLVERLRGAPLDQVVADRVTGPLGMGDTGFNPTAVDRTAATEYQASPPRGVVRGEVHDENAWSLGGVAGHAGVFSTAGDLAVLSQALLNGGRYGTARILSPASVRLMVTDFTTAFPGDSHGLGFELDQRWYMDAMSGPRTAGHTGYTGTSLVIDFESHSFAILLTNRVHPSRNSGSINVARREWAHGLAYAQGVEARRGTDAWFSGDANATTSTLTTALDVPAAGGRLAFDLYLDTEETDLLHLETSADGGATWAPLPFEVRDRGPAVEWDGVASGSGNRRWAQARADLPPGELLVRWRVVTDPGYLGRGVLVDGVVVRGQGGLLLDGEATPDAFAADGWRLVER</sequence>
<evidence type="ECO:0000256" key="1">
    <source>
        <dbReference type="ARBA" id="ARBA00022801"/>
    </source>
</evidence>
<accession>A0A1T5L3Y2</accession>
<dbReference type="Gene3D" id="3.40.710.10">
    <property type="entry name" value="DD-peptidase/beta-lactamase superfamily"/>
    <property type="match status" value="1"/>
</dbReference>
<dbReference type="EMBL" id="FUZQ01000005">
    <property type="protein sequence ID" value="SKC70633.1"/>
    <property type="molecule type" value="Genomic_DNA"/>
</dbReference>
<dbReference type="STRING" id="526729.SAMN04324258_2770"/>
<reference evidence="3 4" key="1">
    <citation type="submission" date="2017-02" db="EMBL/GenBank/DDBJ databases">
        <authorList>
            <person name="Peterson S.W."/>
        </authorList>
    </citation>
    <scope>NUCLEOTIDE SEQUENCE [LARGE SCALE GENOMIC DNA]</scope>
    <source>
        <strain evidence="3 4">DSM 21481</strain>
    </source>
</reference>